<feature type="compositionally biased region" description="Low complexity" evidence="1">
    <location>
        <begin position="512"/>
        <end position="523"/>
    </location>
</feature>
<keyword evidence="2" id="KW-0812">Transmembrane</keyword>
<dbReference type="PROSITE" id="PS51257">
    <property type="entry name" value="PROKAR_LIPOPROTEIN"/>
    <property type="match status" value="1"/>
</dbReference>
<accession>A0A8D3WMF4</accession>
<keyword evidence="2" id="KW-1133">Transmembrane helix</keyword>
<feature type="compositionally biased region" description="Pro residues" evidence="1">
    <location>
        <begin position="612"/>
        <end position="626"/>
    </location>
</feature>
<evidence type="ECO:0000313" key="5">
    <source>
        <dbReference type="Proteomes" id="UP000002066"/>
    </source>
</evidence>
<name>A0A8D3WMF4_STRFA</name>
<feature type="transmembrane region" description="Helical" evidence="2">
    <location>
        <begin position="340"/>
        <end position="364"/>
    </location>
</feature>
<protein>
    <recommendedName>
        <fullName evidence="6">Type IV secretion system protein</fullName>
    </recommendedName>
</protein>
<evidence type="ECO:0008006" key="6">
    <source>
        <dbReference type="Google" id="ProtNLM"/>
    </source>
</evidence>
<feature type="transmembrane region" description="Helical" evidence="2">
    <location>
        <begin position="433"/>
        <end position="450"/>
    </location>
</feature>
<reference evidence="4 5" key="1">
    <citation type="submission" date="2011-01" db="EMBL/GenBank/DDBJ databases">
        <title>Complete sequence of plasmid1 of Streptomyces flavogriseus ATCC 33331.</title>
        <authorList>
            <consortium name="US DOE Joint Genome Institute"/>
            <person name="Lucas S."/>
            <person name="Copeland A."/>
            <person name="Lapidus A."/>
            <person name="Cheng J.-F."/>
            <person name="Goodwin L."/>
            <person name="Pitluck S."/>
            <person name="Davenport K."/>
            <person name="Detter J.C."/>
            <person name="Han C."/>
            <person name="Tapia R."/>
            <person name="Land M."/>
            <person name="Hauser L."/>
            <person name="Kyrpides N."/>
            <person name="Ivanova N."/>
            <person name="Ovchinnikova G."/>
            <person name="Pagani I."/>
            <person name="Brumm P."/>
            <person name="Mead D."/>
            <person name="Woyke T."/>
        </authorList>
    </citation>
    <scope>NUCLEOTIDE SEQUENCE [LARGE SCALE GENOMIC DNA]</scope>
    <source>
        <strain evidence="5">ATCC 33331 / IAF-45CD</strain>
        <plasmid evidence="4 5">pSFLA01</plasmid>
    </source>
</reference>
<feature type="chain" id="PRO_5039622816" description="Type IV secretion system protein" evidence="3">
    <location>
        <begin position="31"/>
        <end position="626"/>
    </location>
</feature>
<feature type="transmembrane region" description="Helical" evidence="2">
    <location>
        <begin position="223"/>
        <end position="243"/>
    </location>
</feature>
<feature type="region of interest" description="Disordered" evidence="1">
    <location>
        <begin position="511"/>
        <end position="531"/>
    </location>
</feature>
<feature type="transmembrane region" description="Helical" evidence="2">
    <location>
        <begin position="371"/>
        <end position="389"/>
    </location>
</feature>
<dbReference type="Proteomes" id="UP000002066">
    <property type="component" value="Plasmid pSFLA01"/>
</dbReference>
<sequence>MRTDRRRPAAGVWCLLLVLLCCVAGGTACAPAAVADHGGKHAEYGPPEPPPEEWAADGDVAGIDTQGHWCVLDFGATDGDCGPAEAGDLPGTIGVCESADGNAARNCSETDRRQYENLRLDKWRKAYDQDQGNFDELNGYVTACVERGGLFQQCLQGGQNTYPPDAKSPVSWAAGKISELASDALQEAARYIGKAVVWLLEEYAKIFNSSSTIDLSRTGIDSATGVMTTLSLVIATFLLLLQFGKVAVSQRGEPAATAVIGLAKWGVVSSVYVLATQTALSWSDAVSTWIINYTFEGGGSGEADATEAMQHQLGTLFGGLITGGGGAATVGTALVTGEGVAAAAVGVIIVVGIVCILAIAALWLEVLLRQAGIMILVATMPVVLAGQLSDSTQEWWPKARNALIALILMKPMIVLCFAIGFGAMAEGQGVQNMFVGLVIFILACFAWPVLAKFMTFSTVGGGSAIASGLMSSVGSSAASAGGGYRPEMGGAGAVGGGSAYTRALEQDTAQTAASGSHAAPVPGSGAGGSAAGGAGRSFGSKVFGTVALPLQLLAAGKDTLESGMASTAGHAGLDHGAAGGRHVVIAQRSAAAASAHPPGARPEGAAAQSPAPVQPPPPALPPRDDP</sequence>
<proteinExistence type="predicted"/>
<feature type="region of interest" description="Disordered" evidence="1">
    <location>
        <begin position="588"/>
        <end position="626"/>
    </location>
</feature>
<dbReference type="KEGG" id="sfa:Sfla_6512"/>
<dbReference type="EMBL" id="CP002476">
    <property type="protein sequence ID" value="ADW07840.1"/>
    <property type="molecule type" value="Genomic_DNA"/>
</dbReference>
<keyword evidence="3" id="KW-0732">Signal</keyword>
<geneLocation type="plasmid" evidence="4 5">
    <name>pSFLA01</name>
</geneLocation>
<feature type="signal peptide" evidence="3">
    <location>
        <begin position="1"/>
        <end position="30"/>
    </location>
</feature>
<evidence type="ECO:0000256" key="2">
    <source>
        <dbReference type="SAM" id="Phobius"/>
    </source>
</evidence>
<dbReference type="AlphaFoldDB" id="A0A8D3WMF4"/>
<evidence type="ECO:0000256" key="3">
    <source>
        <dbReference type="SAM" id="SignalP"/>
    </source>
</evidence>
<evidence type="ECO:0000256" key="1">
    <source>
        <dbReference type="SAM" id="MobiDB-lite"/>
    </source>
</evidence>
<evidence type="ECO:0000313" key="4">
    <source>
        <dbReference type="EMBL" id="ADW07840.1"/>
    </source>
</evidence>
<gene>
    <name evidence="4" type="ORF">Sfla_6512</name>
</gene>
<feature type="transmembrane region" description="Helical" evidence="2">
    <location>
        <begin position="401"/>
        <end position="421"/>
    </location>
</feature>
<keyword evidence="4" id="KW-0614">Plasmid</keyword>
<keyword evidence="2" id="KW-0472">Membrane</keyword>
<organism evidence="4 5">
    <name type="scientific">Streptomyces pratensis (strain ATCC 33331 / IAF-45CD)</name>
    <dbReference type="NCBI Taxonomy" id="591167"/>
    <lineage>
        <taxon>Bacteria</taxon>
        <taxon>Bacillati</taxon>
        <taxon>Actinomycetota</taxon>
        <taxon>Actinomycetes</taxon>
        <taxon>Kitasatosporales</taxon>
        <taxon>Streptomycetaceae</taxon>
        <taxon>Streptomyces</taxon>
    </lineage>
</organism>